<protein>
    <submittedName>
        <fullName evidence="2">Uncharacterized protein</fullName>
    </submittedName>
</protein>
<dbReference type="Proteomes" id="UP000887159">
    <property type="component" value="Unassembled WGS sequence"/>
</dbReference>
<keyword evidence="3" id="KW-1185">Reference proteome</keyword>
<comment type="caution">
    <text evidence="2">The sequence shown here is derived from an EMBL/GenBank/DDBJ whole genome shotgun (WGS) entry which is preliminary data.</text>
</comment>
<name>A0A8X6S6P3_TRICX</name>
<evidence type="ECO:0000256" key="1">
    <source>
        <dbReference type="SAM" id="MobiDB-lite"/>
    </source>
</evidence>
<sequence length="441" mass="49982">MSGFRPDSPVFFMLVRSRESGATFGSDSRPSSSALPLQAPTGDGKGPVAGSRCQSIIVFVVGIFDSYYLCRCRGRVCVCQNGRQGSTSNSKETQTKKARRVCHYNVDWKLRFVWLNKCDEDNRKGYCKLCKNSFTVAYDGLKAVTHHAEAKEHKECESAAAMSHRMKSFTPKGSAQSEKVGIDELTEVYHGIKRQISYVPQDCSLKVLKQVISDSDIVKQMTGGRTKCTALVNQVLFPYSMELVQEDLKNDVPFSVATDASNKGNRNFFPVAIQFYKDSFEDSTSIKQRLCEVMDKSRLPWSRVTEYGADNASVNFGVNNSVFQKLKSEENNDIIAAHCNEDFFESEYREVIRHVPTRWLSLCKALDRMLSSWGPLKRYFIERGSDNCPTALWAILSDQENEISGEANPTYNELYLYFTHNFYGFFSRNYSVGRETYHSSI</sequence>
<evidence type="ECO:0000313" key="2">
    <source>
        <dbReference type="EMBL" id="GFY05650.1"/>
    </source>
</evidence>
<gene>
    <name evidence="2" type="ORF">TNCV_4403171</name>
</gene>
<dbReference type="PANTHER" id="PTHR37162:SF1">
    <property type="entry name" value="BED-TYPE DOMAIN-CONTAINING PROTEIN"/>
    <property type="match status" value="1"/>
</dbReference>
<organism evidence="2 3">
    <name type="scientific">Trichonephila clavipes</name>
    <name type="common">Golden silk orbweaver</name>
    <name type="synonym">Nephila clavipes</name>
    <dbReference type="NCBI Taxonomy" id="2585209"/>
    <lineage>
        <taxon>Eukaryota</taxon>
        <taxon>Metazoa</taxon>
        <taxon>Ecdysozoa</taxon>
        <taxon>Arthropoda</taxon>
        <taxon>Chelicerata</taxon>
        <taxon>Arachnida</taxon>
        <taxon>Araneae</taxon>
        <taxon>Araneomorphae</taxon>
        <taxon>Entelegynae</taxon>
        <taxon>Araneoidea</taxon>
        <taxon>Nephilidae</taxon>
        <taxon>Trichonephila</taxon>
    </lineage>
</organism>
<reference evidence="2" key="1">
    <citation type="submission" date="2020-08" db="EMBL/GenBank/DDBJ databases">
        <title>Multicomponent nature underlies the extraordinary mechanical properties of spider dragline silk.</title>
        <authorList>
            <person name="Kono N."/>
            <person name="Nakamura H."/>
            <person name="Mori M."/>
            <person name="Yoshida Y."/>
            <person name="Ohtoshi R."/>
            <person name="Malay A.D."/>
            <person name="Moran D.A.P."/>
            <person name="Tomita M."/>
            <person name="Numata K."/>
            <person name="Arakawa K."/>
        </authorList>
    </citation>
    <scope>NUCLEOTIDE SEQUENCE</scope>
</reference>
<accession>A0A8X6S6P3</accession>
<dbReference type="PANTHER" id="PTHR37162">
    <property type="entry name" value="HAT FAMILY DIMERISATION DOMAINCONTAINING PROTEIN-RELATED"/>
    <property type="match status" value="1"/>
</dbReference>
<feature type="compositionally biased region" description="Polar residues" evidence="1">
    <location>
        <begin position="23"/>
        <end position="35"/>
    </location>
</feature>
<feature type="region of interest" description="Disordered" evidence="1">
    <location>
        <begin position="22"/>
        <end position="48"/>
    </location>
</feature>
<evidence type="ECO:0000313" key="3">
    <source>
        <dbReference type="Proteomes" id="UP000887159"/>
    </source>
</evidence>
<dbReference type="EMBL" id="BMAU01021255">
    <property type="protein sequence ID" value="GFY05650.1"/>
    <property type="molecule type" value="Genomic_DNA"/>
</dbReference>
<proteinExistence type="predicted"/>
<dbReference type="AlphaFoldDB" id="A0A8X6S6P3"/>